<keyword evidence="1" id="KW-0472">Membrane</keyword>
<evidence type="ECO:0000256" key="1">
    <source>
        <dbReference type="SAM" id="Phobius"/>
    </source>
</evidence>
<proteinExistence type="predicted"/>
<dbReference type="EMBL" id="BJCQ01000011">
    <property type="protein sequence ID" value="GCL66912.1"/>
    <property type="molecule type" value="Genomic_DNA"/>
</dbReference>
<dbReference type="EMBL" id="PPDF01000007">
    <property type="protein sequence ID" value="PQL25640.1"/>
    <property type="molecule type" value="Genomic_DNA"/>
</dbReference>
<dbReference type="Proteomes" id="UP000300381">
    <property type="component" value="Unassembled WGS sequence"/>
</dbReference>
<keyword evidence="1" id="KW-0812">Transmembrane</keyword>
<dbReference type="Proteomes" id="UP000238877">
    <property type="component" value="Unassembled WGS sequence"/>
</dbReference>
<keyword evidence="1" id="KW-1133">Transmembrane helix</keyword>
<reference evidence="2 5" key="2">
    <citation type="submission" date="2019-03" db="EMBL/GenBank/DDBJ databases">
        <title>Draft genome sequences of two Veillonella tobetsuensis clinical isolates from intraoperative bronchial fluids of elderly patients with pulmonary carcinoma.</title>
        <authorList>
            <person name="Akiyama T."/>
        </authorList>
    </citation>
    <scope>NUCLEOTIDE SEQUENCE [LARGE SCALE GENOMIC DNA]</scope>
    <source>
        <strain evidence="2 5">PAGU 1578</strain>
    </source>
</reference>
<name>A0A2S7ZQU7_9FIRM</name>
<comment type="caution">
    <text evidence="3">The sequence shown here is derived from an EMBL/GenBank/DDBJ whole genome shotgun (WGS) entry which is preliminary data.</text>
</comment>
<organism evidence="3 4">
    <name type="scientific">Veillonella tobetsuensis</name>
    <dbReference type="NCBI Taxonomy" id="1110546"/>
    <lineage>
        <taxon>Bacteria</taxon>
        <taxon>Bacillati</taxon>
        <taxon>Bacillota</taxon>
        <taxon>Negativicutes</taxon>
        <taxon>Veillonellales</taxon>
        <taxon>Veillonellaceae</taxon>
        <taxon>Veillonella</taxon>
    </lineage>
</organism>
<sequence length="100" mass="11845">MESRFEGSVIEYIGYSILASLVTIFTFGLAFPWVEVMFQSWVCRNTIIDGRRLRFDGTGSQLFGNYIKWLLLTFITFGIYGFWLFNKMTHWRVKHTHFAD</sequence>
<dbReference type="STRING" id="1110546.GCA_001078375_01352"/>
<dbReference type="InterPro" id="IPR046515">
    <property type="entry name" value="DUF6693"/>
</dbReference>
<dbReference type="Pfam" id="PF20403">
    <property type="entry name" value="DUF6693"/>
    <property type="match status" value="1"/>
</dbReference>
<evidence type="ECO:0000313" key="2">
    <source>
        <dbReference type="EMBL" id="GCL66912.1"/>
    </source>
</evidence>
<evidence type="ECO:0000313" key="5">
    <source>
        <dbReference type="Proteomes" id="UP000300381"/>
    </source>
</evidence>
<dbReference type="AlphaFoldDB" id="A0A2S7ZQU7"/>
<evidence type="ECO:0000313" key="3">
    <source>
        <dbReference type="EMBL" id="PQL25640.1"/>
    </source>
</evidence>
<evidence type="ECO:0008006" key="6">
    <source>
        <dbReference type="Google" id="ProtNLM"/>
    </source>
</evidence>
<feature type="transmembrane region" description="Helical" evidence="1">
    <location>
        <begin position="66"/>
        <end position="85"/>
    </location>
</feature>
<accession>A0A2S7ZQU7</accession>
<gene>
    <name evidence="2" type="ORF">PAGU1578_05330</name>
    <name evidence="3" type="ORF">VTHSUH11_02620</name>
</gene>
<dbReference type="RefSeq" id="WP_105092558.1">
    <property type="nucleotide sequence ID" value="NZ_BJCQ01000011.1"/>
</dbReference>
<protein>
    <recommendedName>
        <fullName evidence="6">DUF898 domain-containing protein</fullName>
    </recommendedName>
</protein>
<feature type="transmembrane region" description="Helical" evidence="1">
    <location>
        <begin position="12"/>
        <end position="34"/>
    </location>
</feature>
<reference evidence="3 4" key="1">
    <citation type="submission" date="2018-01" db="EMBL/GenBank/DDBJ databases">
        <title>Draft genome sequences of clinical isolates and type strains of oral Veillonella including Veillonella infantum sp., nov.</title>
        <authorList>
            <person name="Mashima I."/>
            <person name="Liao Y.-C."/>
            <person name="Sabharwal A."/>
            <person name="Haase E.M."/>
            <person name="Nakazawa F."/>
            <person name="Scannapieco F.A."/>
        </authorList>
    </citation>
    <scope>NUCLEOTIDE SEQUENCE [LARGE SCALE GENOMIC DNA]</scope>
    <source>
        <strain evidence="3 4">Y6</strain>
    </source>
</reference>
<evidence type="ECO:0000313" key="4">
    <source>
        <dbReference type="Proteomes" id="UP000238877"/>
    </source>
</evidence>